<evidence type="ECO:0000256" key="2">
    <source>
        <dbReference type="ARBA" id="ARBA00013699"/>
    </source>
</evidence>
<proteinExistence type="predicted"/>
<dbReference type="CDD" id="cd18306">
    <property type="entry name" value="BTB_POZ_NS1BP"/>
    <property type="match status" value="1"/>
</dbReference>
<evidence type="ECO:0000256" key="4">
    <source>
        <dbReference type="ARBA" id="ARBA00022737"/>
    </source>
</evidence>
<evidence type="ECO:0000256" key="8">
    <source>
        <dbReference type="SAM" id="MobiDB-lite"/>
    </source>
</evidence>
<dbReference type="SMART" id="SM00225">
    <property type="entry name" value="BTB"/>
    <property type="match status" value="1"/>
</dbReference>
<dbReference type="InterPro" id="IPR006652">
    <property type="entry name" value="Kelch_1"/>
</dbReference>
<dbReference type="SUPFAM" id="SSF117281">
    <property type="entry name" value="Kelch motif"/>
    <property type="match status" value="2"/>
</dbReference>
<sequence>MKNGEGFIEFDNSTAASSVLENLNKLRKNKQFCDGVIQVSSKVDTHEISCHRAVVASVSPYLFEVFNQRVENNTADRALADHCVLSGDYDIDVFESLVNYAYTSKLEIPKQKVKALYHAAAKLKINAVVKFCGAYLVDNVTAENCLGVRAILTDSYHCHKDPITRLDSFIKQNIGEVLKSSEISSLKHIQVELIQSSWAEMDNTNERHLLEMVLDWLRATETTLEIDRLTEKVHLLYLNRDRTLHDCNDIETGDVRDSELVQDYKRLSKKLHQSNGQGHAKSKSKKGTANNKPAKPKQFLYTRSDSSGSSDDEEFDRDFRIIATTSTSAHSTTGLAIVNGSIVLLSTVRRLNHGETPPDQSPTSPNGQSNSPVLQQMSTLQAMPNPRCGLGVAELNGSLFVCGGYDRVECLKSVEILNLAENRWSKLPDMHSPRGRTDIANLNGLIYAVGGSDGTKDLTACEVFDFEQEKWHSIAPLPFPRSHAGVCAFKGKIYVIGGSNGLRGMTRVDVYDPESNSWSLAAPLTVKRSQPGIVVLKDFIYAVGSGEEWNCSPSVERYSAEENKWIPCAPMQQARRGCGVASLRGRIYAMGGHDGSHSLCSVEVYDPTTNTWSAGPPLTTCRANVGAAVVQGRLFVVGGFNGKTFLNTLETLDCDAEDGEEWTAFVDRNKWTSGSRESSSGISGC</sequence>
<dbReference type="SUPFAM" id="SSF54695">
    <property type="entry name" value="POZ domain"/>
    <property type="match status" value="1"/>
</dbReference>
<dbReference type="GO" id="GO:0003779">
    <property type="term" value="F:actin binding"/>
    <property type="evidence" value="ECO:0007669"/>
    <property type="project" value="UniProtKB-KW"/>
</dbReference>
<dbReference type="PANTHER" id="PTHR24412:SF396">
    <property type="entry name" value="INFLUENZA VIRUS NS1A-BINDING PROTEIN"/>
    <property type="match status" value="1"/>
</dbReference>
<keyword evidence="10" id="KW-1185">Reference proteome</keyword>
<dbReference type="InterPro" id="IPR015915">
    <property type="entry name" value="Kelch-typ_b-propeller"/>
</dbReference>
<organism evidence="10 11">
    <name type="scientific">Galendromus occidentalis</name>
    <name type="common">western predatory mite</name>
    <dbReference type="NCBI Taxonomy" id="34638"/>
    <lineage>
        <taxon>Eukaryota</taxon>
        <taxon>Metazoa</taxon>
        <taxon>Ecdysozoa</taxon>
        <taxon>Arthropoda</taxon>
        <taxon>Chelicerata</taxon>
        <taxon>Arachnida</taxon>
        <taxon>Acari</taxon>
        <taxon>Parasitiformes</taxon>
        <taxon>Mesostigmata</taxon>
        <taxon>Gamasina</taxon>
        <taxon>Phytoseioidea</taxon>
        <taxon>Phytoseiidae</taxon>
        <taxon>Typhlodrominae</taxon>
        <taxon>Galendromus</taxon>
    </lineage>
</organism>
<keyword evidence="3" id="KW-0880">Kelch repeat</keyword>
<evidence type="ECO:0000256" key="7">
    <source>
        <dbReference type="ARBA" id="ARBA00043912"/>
    </source>
</evidence>
<dbReference type="GeneID" id="100900434"/>
<protein>
    <recommendedName>
        <fullName evidence="2">Kelch-like protein diablo</fullName>
    </recommendedName>
</protein>
<dbReference type="Gene3D" id="1.25.40.420">
    <property type="match status" value="1"/>
</dbReference>
<dbReference type="KEGG" id="goe:100900434"/>
<feature type="region of interest" description="Disordered" evidence="8">
    <location>
        <begin position="352"/>
        <end position="372"/>
    </location>
</feature>
<evidence type="ECO:0000256" key="1">
    <source>
        <dbReference type="ARBA" id="ARBA00004906"/>
    </source>
</evidence>
<evidence type="ECO:0000256" key="3">
    <source>
        <dbReference type="ARBA" id="ARBA00022441"/>
    </source>
</evidence>
<dbReference type="Pfam" id="PF01344">
    <property type="entry name" value="Kelch_1"/>
    <property type="match status" value="3"/>
</dbReference>
<evidence type="ECO:0000256" key="5">
    <source>
        <dbReference type="ARBA" id="ARBA00022786"/>
    </source>
</evidence>
<dbReference type="InterPro" id="IPR000210">
    <property type="entry name" value="BTB/POZ_dom"/>
</dbReference>
<comment type="function">
    <text evidence="7">Probable substrate-specific adapter of an E3 ubiquitin-protein ligase complex which mediates the ubiquitination and subsequent proteasomal degradation of target proteins. May have a role in synapse differentiation and growth.</text>
</comment>
<evidence type="ECO:0000256" key="6">
    <source>
        <dbReference type="ARBA" id="ARBA00023203"/>
    </source>
</evidence>
<dbReference type="InterPro" id="IPR011333">
    <property type="entry name" value="SKP1/BTB/POZ_sf"/>
</dbReference>
<keyword evidence="5" id="KW-0833">Ubl conjugation pathway</keyword>
<dbReference type="Gene3D" id="2.120.10.80">
    <property type="entry name" value="Kelch-type beta propeller"/>
    <property type="match status" value="2"/>
</dbReference>
<dbReference type="Pfam" id="PF07707">
    <property type="entry name" value="BACK"/>
    <property type="match status" value="1"/>
</dbReference>
<dbReference type="Pfam" id="PF00651">
    <property type="entry name" value="BTB"/>
    <property type="match status" value="1"/>
</dbReference>
<feature type="domain" description="BTB" evidence="9">
    <location>
        <begin position="33"/>
        <end position="110"/>
    </location>
</feature>
<gene>
    <name evidence="11" type="primary">LOC100900434</name>
</gene>
<reference evidence="11" key="1">
    <citation type="submission" date="2025-08" db="UniProtKB">
        <authorList>
            <consortium name="RefSeq"/>
        </authorList>
    </citation>
    <scope>IDENTIFICATION</scope>
</reference>
<keyword evidence="6" id="KW-0009">Actin-binding</keyword>
<dbReference type="PIRSF" id="PIRSF037037">
    <property type="entry name" value="Kelch-like_protein_gigaxonin"/>
    <property type="match status" value="1"/>
</dbReference>
<feature type="region of interest" description="Disordered" evidence="8">
    <location>
        <begin position="271"/>
        <end position="314"/>
    </location>
</feature>
<evidence type="ECO:0000313" key="11">
    <source>
        <dbReference type="RefSeq" id="XP_018497156.1"/>
    </source>
</evidence>
<dbReference type="Gene3D" id="3.30.710.10">
    <property type="entry name" value="Potassium Channel Kv1.1, Chain A"/>
    <property type="match status" value="1"/>
</dbReference>
<dbReference type="PRINTS" id="PR00501">
    <property type="entry name" value="KELCHREPEAT"/>
</dbReference>
<dbReference type="Proteomes" id="UP000694867">
    <property type="component" value="Unplaced"/>
</dbReference>
<dbReference type="Pfam" id="PF24681">
    <property type="entry name" value="Kelch_KLHDC2_KLHL20_DRC7"/>
    <property type="match status" value="1"/>
</dbReference>
<comment type="pathway">
    <text evidence="1">Protein modification; protein ubiquitination.</text>
</comment>
<feature type="compositionally biased region" description="Polar residues" evidence="8">
    <location>
        <begin position="361"/>
        <end position="372"/>
    </location>
</feature>
<dbReference type="PROSITE" id="PS50097">
    <property type="entry name" value="BTB"/>
    <property type="match status" value="1"/>
</dbReference>
<accession>A0AAJ7L6B7</accession>
<dbReference type="InterPro" id="IPR011705">
    <property type="entry name" value="BACK"/>
</dbReference>
<evidence type="ECO:0000259" key="9">
    <source>
        <dbReference type="PROSITE" id="PS50097"/>
    </source>
</evidence>
<dbReference type="InterPro" id="IPR017096">
    <property type="entry name" value="BTB-kelch_protein"/>
</dbReference>
<evidence type="ECO:0000313" key="10">
    <source>
        <dbReference type="Proteomes" id="UP000694867"/>
    </source>
</evidence>
<dbReference type="RefSeq" id="XP_018497156.1">
    <property type="nucleotide sequence ID" value="XM_018641640.1"/>
</dbReference>
<keyword evidence="4" id="KW-0677">Repeat</keyword>
<dbReference type="PANTHER" id="PTHR24412">
    <property type="entry name" value="KELCH PROTEIN"/>
    <property type="match status" value="1"/>
</dbReference>
<dbReference type="SMART" id="SM00612">
    <property type="entry name" value="Kelch"/>
    <property type="match status" value="5"/>
</dbReference>
<dbReference type="AlphaFoldDB" id="A0AAJ7L6B7"/>
<name>A0AAJ7L6B7_9ACAR</name>